<organism evidence="2 3">
    <name type="scientific">Lactiplantibacillus brownii</name>
    <dbReference type="NCBI Taxonomy" id="3069269"/>
    <lineage>
        <taxon>Bacteria</taxon>
        <taxon>Bacillati</taxon>
        <taxon>Bacillota</taxon>
        <taxon>Bacilli</taxon>
        <taxon>Lactobacillales</taxon>
        <taxon>Lactobacillaceae</taxon>
        <taxon>Lactiplantibacillus</taxon>
    </lineage>
</organism>
<protein>
    <recommendedName>
        <fullName evidence="4">Extracellular protein</fullName>
    </recommendedName>
</protein>
<gene>
    <name evidence="2" type="ORF">RA086_04975</name>
</gene>
<reference evidence="2 3" key="1">
    <citation type="journal article" date="2023" name="Int. J. Syst. Evol. Microbiol.">
        <title>Lactiplantibacillus brownii sp. nov., a novel psychrotolerant species isolated from sauerkraut.</title>
        <authorList>
            <person name="Heng Y.C."/>
            <person name="Silvaraju S."/>
            <person name="Lee J.K.Y."/>
            <person name="Kittelmann S."/>
        </authorList>
    </citation>
    <scope>NUCLEOTIDE SEQUENCE [LARGE SCALE GENOMIC DNA]</scope>
    <source>
        <strain evidence="2 3">WILCCON 0030</strain>
    </source>
</reference>
<keyword evidence="3" id="KW-1185">Reference proteome</keyword>
<dbReference type="RefSeq" id="WP_308702775.1">
    <property type="nucleotide sequence ID" value="NZ_AP027463.1"/>
</dbReference>
<evidence type="ECO:0008006" key="4">
    <source>
        <dbReference type="Google" id="ProtNLM"/>
    </source>
</evidence>
<dbReference type="EMBL" id="JAVCWF010000001">
    <property type="protein sequence ID" value="MDQ7936996.1"/>
    <property type="molecule type" value="Genomic_DNA"/>
</dbReference>
<evidence type="ECO:0000313" key="2">
    <source>
        <dbReference type="EMBL" id="MDQ7936996.1"/>
    </source>
</evidence>
<evidence type="ECO:0000256" key="1">
    <source>
        <dbReference type="SAM" id="SignalP"/>
    </source>
</evidence>
<comment type="caution">
    <text evidence="2">The sequence shown here is derived from an EMBL/GenBank/DDBJ whole genome shotgun (WGS) entry which is preliminary data.</text>
</comment>
<dbReference type="Proteomes" id="UP001227831">
    <property type="component" value="Unassembled WGS sequence"/>
</dbReference>
<accession>A0ABU1A7S6</accession>
<feature type="signal peptide" evidence="1">
    <location>
        <begin position="1"/>
        <end position="26"/>
    </location>
</feature>
<evidence type="ECO:0000313" key="3">
    <source>
        <dbReference type="Proteomes" id="UP001227831"/>
    </source>
</evidence>
<proteinExistence type="predicted"/>
<sequence length="568" mass="62098">MMRWQWLVLGGTCLALGLVQPIQANAASQRGAITAVPTEAVQVTATKRLVNLRGSASQLQVTPGVTVDASKQSTWIQLAQTTVTTKGQVSRYIEIKNLKTGVRGWILAPAIRPVATEQLSPSVKIKPVTMQTTTKTALYQVNGAAQPARLTVVGQLARGDEYQVTQTRQVTTAGRTSQYDEVGHQGWVLATALKVAPIVGSTTKVGTTAGMTTYRVTGNALKAQTTAKLPTVALVGHGRYTMNQINFAPTTAYLKTGSLQQTPSTLDQSRGYLTHYDFKTELYLPMGDYRGTLLNDPQSAAFSSNNRYLYVLYVDDRTAATNAAQTGWVVRYDWQRLLKLGAAKSGHMAMIRQAVLAANAHKLTKRDREILACLKLGPKFDSGHAQSLTLNPVTNELWFVQDFGNERPNAVERLNPNTLKPDAKVVFNLSPHTGMGDVLTFDDQGHAYFWTHAADSATNQPVGGVKIYRGQISTRNVSFQLVAQLQTRPGLIAQSMSYDDAARQLYLIADEGITTVPVMDLGHLTSRVVGESDFGADREFEGLVFMHHSVNGYLLTNRGVELMKLTRR</sequence>
<dbReference type="SUPFAM" id="SSF75011">
    <property type="entry name" value="3-carboxy-cis,cis-mucoante lactonizing enzyme"/>
    <property type="match status" value="1"/>
</dbReference>
<feature type="chain" id="PRO_5047060373" description="Extracellular protein" evidence="1">
    <location>
        <begin position="27"/>
        <end position="568"/>
    </location>
</feature>
<keyword evidence="1" id="KW-0732">Signal</keyword>
<name>A0ABU1A7S6_9LACO</name>